<keyword evidence="2" id="KW-1185">Reference proteome</keyword>
<accession>A0ACD5XX62</accession>
<evidence type="ECO:0000313" key="2">
    <source>
        <dbReference type="Proteomes" id="UP001732700"/>
    </source>
</evidence>
<sequence>MVESRGSIAFFTTYRPTVPLDIFSCPSIPSSPPRQDDDDLLLTDGVSYNQNGRPIPAAALAELLAFLGKNNPKLAAECRATPDDAVSGRVTGLVFVSERDNGLETLHVALRFPACAKPGVRVLSLADVYGPDTFGGVRMEDSGCVAGGFDDVGHSLVYVSTKEPAKRRRTPWTVVYRTNLADGKTERLTPPDQYDLSPTVSPSRKMVAVANFRWNKWTGEIEHLKTDIVVMNVDRRAQGGLRRKILIRDGGWPTWGSDNVIFFHRGIDKILPSVLDAGLSPRDHDRFHTHSIETLSTLARRGPVYTKKFEAEAAYHWMMRIDSCRYVCL</sequence>
<dbReference type="EnsemblPlants" id="AVESA.00010b.r2.5CG0867930.2">
    <property type="protein sequence ID" value="AVESA.00010b.r2.5CG0867930.2.CDS"/>
    <property type="gene ID" value="AVESA.00010b.r2.5CG0867930"/>
</dbReference>
<evidence type="ECO:0000313" key="1">
    <source>
        <dbReference type="EnsemblPlants" id="AVESA.00010b.r2.5CG0867930.2.CDS"/>
    </source>
</evidence>
<reference evidence="1" key="2">
    <citation type="submission" date="2025-09" db="UniProtKB">
        <authorList>
            <consortium name="EnsemblPlants"/>
        </authorList>
    </citation>
    <scope>IDENTIFICATION</scope>
</reference>
<proteinExistence type="predicted"/>
<protein>
    <submittedName>
        <fullName evidence="1">Uncharacterized protein</fullName>
    </submittedName>
</protein>
<organism evidence="1 2">
    <name type="scientific">Avena sativa</name>
    <name type="common">Oat</name>
    <dbReference type="NCBI Taxonomy" id="4498"/>
    <lineage>
        <taxon>Eukaryota</taxon>
        <taxon>Viridiplantae</taxon>
        <taxon>Streptophyta</taxon>
        <taxon>Embryophyta</taxon>
        <taxon>Tracheophyta</taxon>
        <taxon>Spermatophyta</taxon>
        <taxon>Magnoliopsida</taxon>
        <taxon>Liliopsida</taxon>
        <taxon>Poales</taxon>
        <taxon>Poaceae</taxon>
        <taxon>BOP clade</taxon>
        <taxon>Pooideae</taxon>
        <taxon>Poodae</taxon>
        <taxon>Poeae</taxon>
        <taxon>Poeae Chloroplast Group 1 (Aveneae type)</taxon>
        <taxon>Aveninae</taxon>
        <taxon>Avena</taxon>
    </lineage>
</organism>
<name>A0ACD5XX62_AVESA</name>
<dbReference type="Proteomes" id="UP001732700">
    <property type="component" value="Chromosome 5C"/>
</dbReference>
<reference evidence="1" key="1">
    <citation type="submission" date="2021-05" db="EMBL/GenBank/DDBJ databases">
        <authorList>
            <person name="Scholz U."/>
            <person name="Mascher M."/>
            <person name="Fiebig A."/>
        </authorList>
    </citation>
    <scope>NUCLEOTIDE SEQUENCE [LARGE SCALE GENOMIC DNA]</scope>
</reference>